<dbReference type="PANTHER" id="PTHR43570:SF16">
    <property type="entry name" value="ALDEHYDE DEHYDROGENASE TYPE III, ISOFORM Q"/>
    <property type="match status" value="1"/>
</dbReference>
<feature type="domain" description="Aldehyde dehydrogenase" evidence="3">
    <location>
        <begin position="2"/>
        <end position="51"/>
    </location>
</feature>
<dbReference type="SUPFAM" id="SSF53720">
    <property type="entry name" value="ALDH-like"/>
    <property type="match status" value="1"/>
</dbReference>
<protein>
    <submittedName>
        <fullName evidence="4">Aldedh domain-containing protein</fullName>
    </submittedName>
</protein>
<dbReference type="PANTHER" id="PTHR43570">
    <property type="entry name" value="ALDEHYDE DEHYDROGENASE"/>
    <property type="match status" value="1"/>
</dbReference>
<dbReference type="Gene3D" id="3.40.605.10">
    <property type="entry name" value="Aldehyde Dehydrogenase, Chain A, domain 1"/>
    <property type="match status" value="1"/>
</dbReference>
<dbReference type="InterPro" id="IPR016161">
    <property type="entry name" value="Ald_DH/histidinol_DH"/>
</dbReference>
<evidence type="ECO:0000259" key="3">
    <source>
        <dbReference type="Pfam" id="PF00171"/>
    </source>
</evidence>
<dbReference type="AlphaFoldDB" id="A0A183D822"/>
<dbReference type="GO" id="GO:0005737">
    <property type="term" value="C:cytoplasm"/>
    <property type="evidence" value="ECO:0007669"/>
    <property type="project" value="TreeGrafter"/>
</dbReference>
<dbReference type="WBParaSite" id="GPUH_0000487001-mRNA-1">
    <property type="protein sequence ID" value="GPUH_0000487001-mRNA-1"/>
    <property type="gene ID" value="GPUH_0000487001"/>
</dbReference>
<organism evidence="4">
    <name type="scientific">Gongylonema pulchrum</name>
    <dbReference type="NCBI Taxonomy" id="637853"/>
    <lineage>
        <taxon>Eukaryota</taxon>
        <taxon>Metazoa</taxon>
        <taxon>Ecdysozoa</taxon>
        <taxon>Nematoda</taxon>
        <taxon>Chromadorea</taxon>
        <taxon>Rhabditida</taxon>
        <taxon>Spirurina</taxon>
        <taxon>Spiruromorpha</taxon>
        <taxon>Spiruroidea</taxon>
        <taxon>Gongylonematidae</taxon>
        <taxon>Gongylonema</taxon>
    </lineage>
</organism>
<dbReference type="InterPro" id="IPR015590">
    <property type="entry name" value="Aldehyde_DH_dom"/>
</dbReference>
<dbReference type="Pfam" id="PF00171">
    <property type="entry name" value="Aldedh"/>
    <property type="match status" value="1"/>
</dbReference>
<dbReference type="InterPro" id="IPR012394">
    <property type="entry name" value="Aldehyde_DH_NAD(P)"/>
</dbReference>
<name>A0A183D822_9BILA</name>
<evidence type="ECO:0000313" key="4">
    <source>
        <dbReference type="WBParaSite" id="GPUH_0000487001-mRNA-1"/>
    </source>
</evidence>
<accession>A0A183D822</accession>
<proteinExistence type="inferred from homology"/>
<evidence type="ECO:0000256" key="2">
    <source>
        <dbReference type="ARBA" id="ARBA00023002"/>
    </source>
</evidence>
<dbReference type="GO" id="GO:0004029">
    <property type="term" value="F:aldehyde dehydrogenase (NAD+) activity"/>
    <property type="evidence" value="ECO:0007669"/>
    <property type="project" value="TreeGrafter"/>
</dbReference>
<sequence>LNETSSGAMVINDALMHAMLETLPFGGIGNSGIGRYHGKYSFDCFTHEKSVLHRPAGLERILWSRYPPYNDNKLGWVKKLAMKWRIPMT</sequence>
<keyword evidence="2" id="KW-0560">Oxidoreductase</keyword>
<reference evidence="4" key="1">
    <citation type="submission" date="2016-06" db="UniProtKB">
        <authorList>
            <consortium name="WormBaseParasite"/>
        </authorList>
    </citation>
    <scope>IDENTIFICATION</scope>
</reference>
<dbReference type="GO" id="GO:0006081">
    <property type="term" value="P:aldehyde metabolic process"/>
    <property type="evidence" value="ECO:0007669"/>
    <property type="project" value="InterPro"/>
</dbReference>
<evidence type="ECO:0000256" key="1">
    <source>
        <dbReference type="ARBA" id="ARBA00009986"/>
    </source>
</evidence>
<dbReference type="InterPro" id="IPR016162">
    <property type="entry name" value="Ald_DH_N"/>
</dbReference>
<comment type="similarity">
    <text evidence="1">Belongs to the aldehyde dehydrogenase family.</text>
</comment>